<gene>
    <name evidence="2" type="ORF">GCM10010170_025410</name>
</gene>
<name>A0ABP5SYJ7_9ACTN</name>
<protein>
    <submittedName>
        <fullName evidence="2">Uncharacterized protein</fullName>
    </submittedName>
</protein>
<keyword evidence="3" id="KW-1185">Reference proteome</keyword>
<accession>A0ABP5SYJ7</accession>
<evidence type="ECO:0000313" key="2">
    <source>
        <dbReference type="EMBL" id="GAA2341720.1"/>
    </source>
</evidence>
<comment type="caution">
    <text evidence="2">The sequence shown here is derived from an EMBL/GenBank/DDBJ whole genome shotgun (WGS) entry which is preliminary data.</text>
</comment>
<organism evidence="2 3">
    <name type="scientific">Dactylosporangium salmoneum</name>
    <dbReference type="NCBI Taxonomy" id="53361"/>
    <lineage>
        <taxon>Bacteria</taxon>
        <taxon>Bacillati</taxon>
        <taxon>Actinomycetota</taxon>
        <taxon>Actinomycetes</taxon>
        <taxon>Micromonosporales</taxon>
        <taxon>Micromonosporaceae</taxon>
        <taxon>Dactylosporangium</taxon>
    </lineage>
</organism>
<proteinExistence type="predicted"/>
<reference evidence="3" key="1">
    <citation type="journal article" date="2019" name="Int. J. Syst. Evol. Microbiol.">
        <title>The Global Catalogue of Microorganisms (GCM) 10K type strain sequencing project: providing services to taxonomists for standard genome sequencing and annotation.</title>
        <authorList>
            <consortium name="The Broad Institute Genomics Platform"/>
            <consortium name="The Broad Institute Genome Sequencing Center for Infectious Disease"/>
            <person name="Wu L."/>
            <person name="Ma J."/>
        </authorList>
    </citation>
    <scope>NUCLEOTIDE SEQUENCE [LARGE SCALE GENOMIC DNA]</scope>
    <source>
        <strain evidence="3">JCM 3272</strain>
    </source>
</reference>
<sequence>MWKVNVLDANFRIGYARLAAAMLFQQSGVCILNRYKSATGATARGEARRRRHAGANRASWPPSDQP</sequence>
<feature type="region of interest" description="Disordered" evidence="1">
    <location>
        <begin position="39"/>
        <end position="66"/>
    </location>
</feature>
<evidence type="ECO:0000256" key="1">
    <source>
        <dbReference type="SAM" id="MobiDB-lite"/>
    </source>
</evidence>
<dbReference type="EMBL" id="BAAARV010000021">
    <property type="protein sequence ID" value="GAA2341720.1"/>
    <property type="molecule type" value="Genomic_DNA"/>
</dbReference>
<evidence type="ECO:0000313" key="3">
    <source>
        <dbReference type="Proteomes" id="UP001501444"/>
    </source>
</evidence>
<dbReference type="Proteomes" id="UP001501444">
    <property type="component" value="Unassembled WGS sequence"/>
</dbReference>